<proteinExistence type="predicted"/>
<sequence>VPFKERSIYRTPQSQEVCFQWGYRYGVVLTPRLENVTNVKR</sequence>
<protein>
    <submittedName>
        <fullName evidence="1">Uncharacterized protein</fullName>
    </submittedName>
</protein>
<evidence type="ECO:0000313" key="1">
    <source>
        <dbReference type="EMBL" id="SVC58358.1"/>
    </source>
</evidence>
<organism evidence="1">
    <name type="scientific">marine metagenome</name>
    <dbReference type="NCBI Taxonomy" id="408172"/>
    <lineage>
        <taxon>unclassified sequences</taxon>
        <taxon>metagenomes</taxon>
        <taxon>ecological metagenomes</taxon>
    </lineage>
</organism>
<name>A0A382NCX8_9ZZZZ</name>
<feature type="non-terminal residue" evidence="1">
    <location>
        <position position="1"/>
    </location>
</feature>
<dbReference type="EMBL" id="UINC01099242">
    <property type="protein sequence ID" value="SVC58358.1"/>
    <property type="molecule type" value="Genomic_DNA"/>
</dbReference>
<accession>A0A382NCX8</accession>
<dbReference type="AlphaFoldDB" id="A0A382NCX8"/>
<reference evidence="1" key="1">
    <citation type="submission" date="2018-05" db="EMBL/GenBank/DDBJ databases">
        <authorList>
            <person name="Lanie J.A."/>
            <person name="Ng W.-L."/>
            <person name="Kazmierczak K.M."/>
            <person name="Andrzejewski T.M."/>
            <person name="Davidsen T.M."/>
            <person name="Wayne K.J."/>
            <person name="Tettelin H."/>
            <person name="Glass J.I."/>
            <person name="Rusch D."/>
            <person name="Podicherti R."/>
            <person name="Tsui H.-C.T."/>
            <person name="Winkler M.E."/>
        </authorList>
    </citation>
    <scope>NUCLEOTIDE SEQUENCE</scope>
</reference>
<gene>
    <name evidence="1" type="ORF">METZ01_LOCUS311212</name>
</gene>